<gene>
    <name evidence="3" type="ordered locus">Hhal_1691</name>
</gene>
<dbReference type="EMBL" id="CP000544">
    <property type="protein sequence ID" value="ABM62455.1"/>
    <property type="molecule type" value="Genomic_DNA"/>
</dbReference>
<dbReference type="PANTHER" id="PTHR30029:SF2">
    <property type="entry name" value="STAGE V SPORULATION PROTEIN R"/>
    <property type="match status" value="1"/>
</dbReference>
<dbReference type="InterPro" id="IPR056174">
    <property type="entry name" value="SpoVR_N"/>
</dbReference>
<keyword evidence="4" id="KW-1185">Reference proteome</keyword>
<dbReference type="OrthoDB" id="9784270at2"/>
<reference evidence="3 4" key="2">
    <citation type="journal article" date="2013" name="Stand. Genomic Sci.">
        <title>Complete genome sequence of Halorhodospira halophila SL1.</title>
        <authorList>
            <person name="Challacombe J.F."/>
            <person name="Majid S."/>
            <person name="Deole R."/>
            <person name="Brettin T.S."/>
            <person name="Bruce D."/>
            <person name="Delano S.F."/>
            <person name="Detter J.C."/>
            <person name="Gleasner C.D."/>
            <person name="Han C.S."/>
            <person name="Misra M."/>
            <person name="Reitenga K.G."/>
            <person name="Mikhailova N."/>
            <person name="Woyke T."/>
            <person name="Pitluck S."/>
            <person name="Nolan M."/>
            <person name="Land M.L."/>
            <person name="Saunders E."/>
            <person name="Tapia R."/>
            <person name="Lapidus A."/>
            <person name="Ivanova N."/>
            <person name="Hoff W.D."/>
        </authorList>
    </citation>
    <scope>NUCLEOTIDE SEQUENCE [LARGE SCALE GENOMIC DNA]</scope>
    <source>
        <strain evidence="4">DSM 244 / SL1</strain>
    </source>
</reference>
<dbReference type="InterPro" id="IPR007390">
    <property type="entry name" value="Spore_V_R"/>
</dbReference>
<evidence type="ECO:0000259" key="2">
    <source>
        <dbReference type="Pfam" id="PF24755"/>
    </source>
</evidence>
<dbReference type="eggNOG" id="COG2719">
    <property type="taxonomic scope" value="Bacteria"/>
</dbReference>
<proteinExistence type="predicted"/>
<dbReference type="InterPro" id="IPR057008">
    <property type="entry name" value="SpoVR-like_C"/>
</dbReference>
<reference evidence="4" key="1">
    <citation type="submission" date="2006-12" db="EMBL/GenBank/DDBJ databases">
        <title>Complete sequence of Halorhodospira halophila SL1.</title>
        <authorList>
            <consortium name="US DOE Joint Genome Institute"/>
            <person name="Copeland A."/>
            <person name="Lucas S."/>
            <person name="Lapidus A."/>
            <person name="Barry K."/>
            <person name="Detter J.C."/>
            <person name="Glavina del Rio T."/>
            <person name="Hammon N."/>
            <person name="Israni S."/>
            <person name="Dalin E."/>
            <person name="Tice H."/>
            <person name="Pitluck S."/>
            <person name="Saunders E."/>
            <person name="Brettin T."/>
            <person name="Bruce D."/>
            <person name="Han C."/>
            <person name="Tapia R."/>
            <person name="Schmutz J."/>
            <person name="Larimer F."/>
            <person name="Land M."/>
            <person name="Hauser L."/>
            <person name="Kyrpides N."/>
            <person name="Mikhailova N."/>
            <person name="Hoff W."/>
            <person name="Richardson P."/>
        </authorList>
    </citation>
    <scope>NUCLEOTIDE SEQUENCE [LARGE SCALE GENOMIC DNA]</scope>
    <source>
        <strain evidence="4">DSM 244 / SL1</strain>
    </source>
</reference>
<dbReference type="PANTHER" id="PTHR30029">
    <property type="entry name" value="STAGE V SPORULATION PROTEIN R"/>
    <property type="match status" value="1"/>
</dbReference>
<organism evidence="3 4">
    <name type="scientific">Halorhodospira halophila (strain DSM 244 / SL1)</name>
    <name type="common">Ectothiorhodospira halophila (strain DSM 244 / SL1)</name>
    <dbReference type="NCBI Taxonomy" id="349124"/>
    <lineage>
        <taxon>Bacteria</taxon>
        <taxon>Pseudomonadati</taxon>
        <taxon>Pseudomonadota</taxon>
        <taxon>Gammaproteobacteria</taxon>
        <taxon>Chromatiales</taxon>
        <taxon>Ectothiorhodospiraceae</taxon>
        <taxon>Halorhodospira</taxon>
    </lineage>
</organism>
<dbReference type="STRING" id="349124.Hhal_1691"/>
<dbReference type="NCBIfam" id="NF008737">
    <property type="entry name" value="PRK11767.1"/>
    <property type="match status" value="1"/>
</dbReference>
<dbReference type="RefSeq" id="WP_011814477.1">
    <property type="nucleotide sequence ID" value="NC_008789.1"/>
</dbReference>
<dbReference type="KEGG" id="hha:Hhal_1691"/>
<evidence type="ECO:0000259" key="1">
    <source>
        <dbReference type="Pfam" id="PF04293"/>
    </source>
</evidence>
<dbReference type="InterPro" id="IPR057270">
    <property type="entry name" value="Ycgb-like"/>
</dbReference>
<accession>A1WXP3</accession>
<name>A1WXP3_HALHL</name>
<dbReference type="Proteomes" id="UP000000647">
    <property type="component" value="Chromosome"/>
</dbReference>
<dbReference type="Pfam" id="PF04293">
    <property type="entry name" value="SpoVR"/>
    <property type="match status" value="1"/>
</dbReference>
<feature type="domain" description="SpoVR-like C-terminal" evidence="2">
    <location>
        <begin position="446"/>
        <end position="499"/>
    </location>
</feature>
<evidence type="ECO:0000313" key="3">
    <source>
        <dbReference type="EMBL" id="ABM62455.1"/>
    </source>
</evidence>
<feature type="domain" description="SpoVR protein-like N-terminal" evidence="1">
    <location>
        <begin position="17"/>
        <end position="441"/>
    </location>
</feature>
<dbReference type="Pfam" id="PF24755">
    <property type="entry name" value="SpoVR_C"/>
    <property type="match status" value="1"/>
</dbReference>
<protein>
    <submittedName>
        <fullName evidence="3">SpoVR family protein</fullName>
    </submittedName>
</protein>
<dbReference type="AlphaFoldDB" id="A1WXP3"/>
<sequence>MAPNAAVQQQPLFTGLDWDYRDVMRVYDAVEQIAQDELKLDIYPNQIEVISSEQMLDAYASMGMPLFYRHWSFGKHFARDEMLYRKGYTGLAYEIVINSKPCISYIMEENTLTMQTLVVAHAAFGHNHFFKNNRLFREWTDAEGILDYLDFAKGYIAECEERYGVEAVERVLDAAHALMSQGVHRYPKPQTRSLREERDREIERIRYEEQTYNDLWRTVPTDPDGERPGGADPVEMRMQRLGLPEENLLYFLEKRAPRLEHWQREVLRIVRNVAQYFYPQKQTKVMNEGCATAVHYYIMNRLHENGQLTDGAFLEFLHSHTSVVFQPEFDDPRYSGINPYALGFAILEDLRRMATDPTAEDRRWFPEVAGSGDWLSVWHHAWQEYRDESFILQFLSPKVIRDFRLFRVHDDADDPELLVDAIHDDAGYRAVRRSLAQRHDVARLEPDIQVVDVDLAGDRTLVLEHRVTDGVTLDKGQATAVLRHLANLWGYDVKLYEVDPETERVINEFPQVSPADPVA</sequence>
<dbReference type="HOGENOM" id="CLU_010179_3_0_6"/>
<evidence type="ECO:0000313" key="4">
    <source>
        <dbReference type="Proteomes" id="UP000000647"/>
    </source>
</evidence>